<dbReference type="EMBL" id="CAJNJA010001315">
    <property type="protein sequence ID" value="CAE7158582.1"/>
    <property type="molecule type" value="Genomic_DNA"/>
</dbReference>
<dbReference type="AlphaFoldDB" id="A0A812IRH0"/>
<dbReference type="Proteomes" id="UP000601435">
    <property type="component" value="Unassembled WGS sequence"/>
</dbReference>
<reference evidence="1" key="1">
    <citation type="submission" date="2021-02" db="EMBL/GenBank/DDBJ databases">
        <authorList>
            <person name="Dougan E. K."/>
            <person name="Rhodes N."/>
            <person name="Thang M."/>
            <person name="Chan C."/>
        </authorList>
    </citation>
    <scope>NUCLEOTIDE SEQUENCE</scope>
</reference>
<evidence type="ECO:0000313" key="2">
    <source>
        <dbReference type="Proteomes" id="UP000601435"/>
    </source>
</evidence>
<dbReference type="OrthoDB" id="444535at2759"/>
<comment type="caution">
    <text evidence="1">The sequence shown here is derived from an EMBL/GenBank/DDBJ whole genome shotgun (WGS) entry which is preliminary data.</text>
</comment>
<proteinExistence type="predicted"/>
<accession>A0A812IRH0</accession>
<evidence type="ECO:0000313" key="1">
    <source>
        <dbReference type="EMBL" id="CAE7158582.1"/>
    </source>
</evidence>
<feature type="non-terminal residue" evidence="1">
    <location>
        <position position="1"/>
    </location>
</feature>
<keyword evidence="2" id="KW-1185">Reference proteome</keyword>
<name>A0A812IRH0_9DINO</name>
<protein>
    <submittedName>
        <fullName evidence="1">Gpr119 protein</fullName>
    </submittedName>
</protein>
<sequence>DPALIRTLKIPSNAVDSALQRCPDWFSIVRVVLECRLEPDEPACVDCIETQDECGRTVGRHEAYTCWA</sequence>
<organism evidence="1 2">
    <name type="scientific">Symbiodinium necroappetens</name>
    <dbReference type="NCBI Taxonomy" id="1628268"/>
    <lineage>
        <taxon>Eukaryota</taxon>
        <taxon>Sar</taxon>
        <taxon>Alveolata</taxon>
        <taxon>Dinophyceae</taxon>
        <taxon>Suessiales</taxon>
        <taxon>Symbiodiniaceae</taxon>
        <taxon>Symbiodinium</taxon>
    </lineage>
</organism>
<gene>
    <name evidence="1" type="primary">Gpr119</name>
    <name evidence="1" type="ORF">SNEC2469_LOCUS328</name>
</gene>